<dbReference type="PANTHER" id="PTHR11926:SF774">
    <property type="entry name" value="UDP-GLYCOSYLTRANSFERASE 85A1-RELATED"/>
    <property type="match status" value="1"/>
</dbReference>
<sequence>MSFTLKAAQQFGIPELLLWTTSACGLLAYMHYSQLVERGYAPLQDDASCIDWLDKKESSSVVYVNFGSITVMTAPQLIEFAWGLANSMKQFVWIVRPDTLAGDRATVPQEFLAETRE</sequence>
<dbReference type="PANTHER" id="PTHR11926">
    <property type="entry name" value="GLUCOSYL/GLUCURONOSYL TRANSFERASES"/>
    <property type="match status" value="1"/>
</dbReference>
<dbReference type="GO" id="GO:0080044">
    <property type="term" value="F:quercetin 7-O-glucosyltransferase activity"/>
    <property type="evidence" value="ECO:0007669"/>
    <property type="project" value="TreeGrafter"/>
</dbReference>
<evidence type="ECO:0000313" key="2">
    <source>
        <dbReference type="EMBL" id="WOH01657.1"/>
    </source>
</evidence>
<dbReference type="Proteomes" id="UP000077755">
    <property type="component" value="Chromosome 5"/>
</dbReference>
<accession>A0AAF1B2L9</accession>
<reference evidence="2" key="1">
    <citation type="journal article" date="2016" name="Nat. Genet.">
        <title>A high-quality carrot genome assembly provides new insights into carotenoid accumulation and asterid genome evolution.</title>
        <authorList>
            <person name="Iorizzo M."/>
            <person name="Ellison S."/>
            <person name="Senalik D."/>
            <person name="Zeng P."/>
            <person name="Satapoomin P."/>
            <person name="Huang J."/>
            <person name="Bowman M."/>
            <person name="Iovene M."/>
            <person name="Sanseverino W."/>
            <person name="Cavagnaro P."/>
            <person name="Yildiz M."/>
            <person name="Macko-Podgorni A."/>
            <person name="Moranska E."/>
            <person name="Grzebelus E."/>
            <person name="Grzebelus D."/>
            <person name="Ashrafi H."/>
            <person name="Zheng Z."/>
            <person name="Cheng S."/>
            <person name="Spooner D."/>
            <person name="Van Deynze A."/>
            <person name="Simon P."/>
        </authorList>
    </citation>
    <scope>NUCLEOTIDE SEQUENCE</scope>
    <source>
        <tissue evidence="2">Leaf</tissue>
    </source>
</reference>
<evidence type="ECO:0000256" key="1">
    <source>
        <dbReference type="ARBA" id="ARBA00009995"/>
    </source>
</evidence>
<name>A0AAF1B2L9_DAUCS</name>
<dbReference type="GO" id="GO:0080043">
    <property type="term" value="F:quercetin 3-O-glucosyltransferase activity"/>
    <property type="evidence" value="ECO:0007669"/>
    <property type="project" value="TreeGrafter"/>
</dbReference>
<dbReference type="EMBL" id="CP093347">
    <property type="protein sequence ID" value="WOH01657.1"/>
    <property type="molecule type" value="Genomic_DNA"/>
</dbReference>
<dbReference type="SUPFAM" id="SSF53756">
    <property type="entry name" value="UDP-Glycosyltransferase/glycogen phosphorylase"/>
    <property type="match status" value="1"/>
</dbReference>
<organism evidence="2 3">
    <name type="scientific">Daucus carota subsp. sativus</name>
    <name type="common">Carrot</name>
    <dbReference type="NCBI Taxonomy" id="79200"/>
    <lineage>
        <taxon>Eukaryota</taxon>
        <taxon>Viridiplantae</taxon>
        <taxon>Streptophyta</taxon>
        <taxon>Embryophyta</taxon>
        <taxon>Tracheophyta</taxon>
        <taxon>Spermatophyta</taxon>
        <taxon>Magnoliopsida</taxon>
        <taxon>eudicotyledons</taxon>
        <taxon>Gunneridae</taxon>
        <taxon>Pentapetalae</taxon>
        <taxon>asterids</taxon>
        <taxon>campanulids</taxon>
        <taxon>Apiales</taxon>
        <taxon>Apiaceae</taxon>
        <taxon>Apioideae</taxon>
        <taxon>Scandiceae</taxon>
        <taxon>Daucinae</taxon>
        <taxon>Daucus</taxon>
        <taxon>Daucus sect. Daucus</taxon>
    </lineage>
</organism>
<gene>
    <name evidence="2" type="ORF">DCAR_0521042</name>
</gene>
<keyword evidence="3" id="KW-1185">Reference proteome</keyword>
<comment type="similarity">
    <text evidence="1">Belongs to the UDP-glycosyltransferase family.</text>
</comment>
<evidence type="ECO:0000313" key="3">
    <source>
        <dbReference type="Proteomes" id="UP000077755"/>
    </source>
</evidence>
<proteinExistence type="inferred from homology"/>
<protein>
    <submittedName>
        <fullName evidence="2">Uncharacterized protein</fullName>
    </submittedName>
</protein>
<dbReference type="Gene3D" id="3.40.50.2000">
    <property type="entry name" value="Glycogen Phosphorylase B"/>
    <property type="match status" value="2"/>
</dbReference>
<dbReference type="AlphaFoldDB" id="A0AAF1B2L9"/>
<reference evidence="2" key="2">
    <citation type="submission" date="2022-03" db="EMBL/GenBank/DDBJ databases">
        <title>Draft title - Genomic analysis of global carrot germplasm unveils the trajectory of domestication and the origin of high carotenoid orange carrot.</title>
        <authorList>
            <person name="Iorizzo M."/>
            <person name="Ellison S."/>
            <person name="Senalik D."/>
            <person name="Macko-Podgorni A."/>
            <person name="Grzebelus D."/>
            <person name="Bostan H."/>
            <person name="Rolling W."/>
            <person name="Curaba J."/>
            <person name="Simon P."/>
        </authorList>
    </citation>
    <scope>NUCLEOTIDE SEQUENCE</scope>
    <source>
        <tissue evidence="2">Leaf</tissue>
    </source>
</reference>